<sequence length="52" mass="6379">MCYSILCCLCRRPLPCYMRWPRSGSIIILSYRIDTAFVTTRCCVRYWYRWTT</sequence>
<name>A0A183MVD3_9TREM</name>
<dbReference type="AlphaFoldDB" id="A0A183MVD3"/>
<evidence type="ECO:0000313" key="1">
    <source>
        <dbReference type="EMBL" id="VDP33818.1"/>
    </source>
</evidence>
<keyword evidence="2" id="KW-1185">Reference proteome</keyword>
<dbReference type="Proteomes" id="UP000277204">
    <property type="component" value="Unassembled WGS sequence"/>
</dbReference>
<reference evidence="1 2" key="1">
    <citation type="submission" date="2018-11" db="EMBL/GenBank/DDBJ databases">
        <authorList>
            <consortium name="Pathogen Informatics"/>
        </authorList>
    </citation>
    <scope>NUCLEOTIDE SEQUENCE [LARGE SCALE GENOMIC DNA]</scope>
    <source>
        <strain evidence="1 2">Zambia</strain>
    </source>
</reference>
<dbReference type="EMBL" id="UZAI01018146">
    <property type="protein sequence ID" value="VDP33818.1"/>
    <property type="molecule type" value="Genomic_DNA"/>
</dbReference>
<gene>
    <name evidence="1" type="ORF">SMRZ_LOCUS20008</name>
</gene>
<accession>A0A183MVD3</accession>
<proteinExistence type="predicted"/>
<organism evidence="1 2">
    <name type="scientific">Schistosoma margrebowiei</name>
    <dbReference type="NCBI Taxonomy" id="48269"/>
    <lineage>
        <taxon>Eukaryota</taxon>
        <taxon>Metazoa</taxon>
        <taxon>Spiralia</taxon>
        <taxon>Lophotrochozoa</taxon>
        <taxon>Platyhelminthes</taxon>
        <taxon>Trematoda</taxon>
        <taxon>Digenea</taxon>
        <taxon>Strigeidida</taxon>
        <taxon>Schistosomatoidea</taxon>
        <taxon>Schistosomatidae</taxon>
        <taxon>Schistosoma</taxon>
    </lineage>
</organism>
<protein>
    <submittedName>
        <fullName evidence="1">Uncharacterized protein</fullName>
    </submittedName>
</protein>
<evidence type="ECO:0000313" key="2">
    <source>
        <dbReference type="Proteomes" id="UP000277204"/>
    </source>
</evidence>